<dbReference type="PANTHER" id="PTHR10039:SF15">
    <property type="entry name" value="NACHT DOMAIN-CONTAINING PROTEIN"/>
    <property type="match status" value="1"/>
</dbReference>
<dbReference type="Gene3D" id="3.40.50.300">
    <property type="entry name" value="P-loop containing nucleotide triphosphate hydrolases"/>
    <property type="match status" value="1"/>
</dbReference>
<name>A0AAE8N715_9PEZI</name>
<dbReference type="EMBL" id="ONZQ02000020">
    <property type="protein sequence ID" value="SPO07372.1"/>
    <property type="molecule type" value="Genomic_DNA"/>
</dbReference>
<dbReference type="PROSITE" id="PS50297">
    <property type="entry name" value="ANK_REP_REGION"/>
    <property type="match status" value="1"/>
</dbReference>
<protein>
    <recommendedName>
        <fullName evidence="4">Nephrocystin 3-like N-terminal domain-containing protein</fullName>
    </recommendedName>
</protein>
<evidence type="ECO:0000259" key="4">
    <source>
        <dbReference type="Pfam" id="PF24883"/>
    </source>
</evidence>
<dbReference type="InterPro" id="IPR056884">
    <property type="entry name" value="NPHP3-like_N"/>
</dbReference>
<dbReference type="PANTHER" id="PTHR10039">
    <property type="entry name" value="AMELOGENIN"/>
    <property type="match status" value="1"/>
</dbReference>
<organism evidence="5 6">
    <name type="scientific">Cephalotrichum gorgonifer</name>
    <dbReference type="NCBI Taxonomy" id="2041049"/>
    <lineage>
        <taxon>Eukaryota</taxon>
        <taxon>Fungi</taxon>
        <taxon>Dikarya</taxon>
        <taxon>Ascomycota</taxon>
        <taxon>Pezizomycotina</taxon>
        <taxon>Sordariomycetes</taxon>
        <taxon>Hypocreomycetidae</taxon>
        <taxon>Microascales</taxon>
        <taxon>Microascaceae</taxon>
        <taxon>Cephalotrichum</taxon>
    </lineage>
</organism>
<dbReference type="Pfam" id="PF24883">
    <property type="entry name" value="NPHP3_N"/>
    <property type="match status" value="1"/>
</dbReference>
<comment type="caution">
    <text evidence="5">The sequence shown here is derived from an EMBL/GenBank/DDBJ whole genome shotgun (WGS) entry which is preliminary data.</text>
</comment>
<evidence type="ECO:0000256" key="3">
    <source>
        <dbReference type="SAM" id="MobiDB-lite"/>
    </source>
</evidence>
<evidence type="ECO:0000256" key="2">
    <source>
        <dbReference type="PROSITE-ProRule" id="PRU00023"/>
    </source>
</evidence>
<dbReference type="InterPro" id="IPR027417">
    <property type="entry name" value="P-loop_NTPase"/>
</dbReference>
<dbReference type="SMART" id="SM00248">
    <property type="entry name" value="ANK"/>
    <property type="match status" value="6"/>
</dbReference>
<dbReference type="InterPro" id="IPR036770">
    <property type="entry name" value="Ankyrin_rpt-contain_sf"/>
</dbReference>
<reference evidence="5" key="1">
    <citation type="submission" date="2018-03" db="EMBL/GenBank/DDBJ databases">
        <authorList>
            <person name="Guldener U."/>
        </authorList>
    </citation>
    <scope>NUCLEOTIDE SEQUENCE</scope>
</reference>
<dbReference type="Pfam" id="PF00023">
    <property type="entry name" value="Ank"/>
    <property type="match status" value="1"/>
</dbReference>
<gene>
    <name evidence="5" type="ORF">DNG_10066</name>
</gene>
<feature type="domain" description="Nephrocystin 3-like N-terminal" evidence="4">
    <location>
        <begin position="59"/>
        <end position="239"/>
    </location>
</feature>
<keyword evidence="1" id="KW-0677">Repeat</keyword>
<evidence type="ECO:0000313" key="5">
    <source>
        <dbReference type="EMBL" id="SPO07372.1"/>
    </source>
</evidence>
<keyword evidence="6" id="KW-1185">Reference proteome</keyword>
<dbReference type="Gene3D" id="1.25.40.20">
    <property type="entry name" value="Ankyrin repeat-containing domain"/>
    <property type="match status" value="2"/>
</dbReference>
<dbReference type="PROSITE" id="PS50088">
    <property type="entry name" value="ANK_REPEAT"/>
    <property type="match status" value="1"/>
</dbReference>
<evidence type="ECO:0000313" key="6">
    <source>
        <dbReference type="Proteomes" id="UP001187682"/>
    </source>
</evidence>
<feature type="region of interest" description="Disordered" evidence="3">
    <location>
        <begin position="767"/>
        <end position="802"/>
    </location>
</feature>
<sequence>MATSPSDLHNVYLQDQGDEWVKVHKLDLQEHDTEWIRELQEAAGDYDTLRCRISSPADGTLRWPLRDKAVTNWFGDDGPSILWFSRELKCGKSVLAKYLAGELPTLIPGATVCSYFFPETDPVDPGDVPEQPSDSRQAISALLHQLFTSNPGVFKASMDDELPRKENSFSCYTSQDLWGLLCRATSQAQAEGHPVVCVLDGLDQCAQPSRDALIRDIVSTFPTDTSSLPAPFKLLITSRPMPDVCHSLGNPGRTTYLKPDNSYSRVIWQDSRLVIDSELKSLMAKGVLDKPKARELRALLHEQSNATLFRATSVLKIIEQDTTREAPIDTLIRDGTLRLDAFYDKALAALGEDPSSYELLRYLAAATEPMSLRALDAALSLTFAEPAEPSSRDTGRIPQQDTECGIRRLGGLFIRVSESEFSDSWVEWVHPSAREYLLRLDSFDLVTCELALTERFVRFLLETTPRGKSDSMALNYLQECQWKFHQDAGRGWYSHIGELEAYADANPGTITSARIRELRQSIKTLWDPSQDYLGNWWIYFAKNCPRDRECWTREGSVWYCTKPPRKGETPQRERQYLLHSAVEKDDPTVLAGLLSLKDGPLSVTDRNDDGLDLLVFAIDQRASFSIEWLLENYRHVEFHWEGALNGALSAQRADGLGMTYLGSGHSILKSLICPRGMGEKKEDLFSKSTRIPKFPDMDEGTAAILSRNLALPCVLGRLDVVEGLVASGADVNATTMGIQPLLAAVLSQSEDLVKFLLENGANPDDRCSFKHDEGESSFACGPDSSARSSHDAQETSNSSPMTQEAIDTFLQGIWDLLKPDRHTDTPLSLAATFTHDADIVALIQERGITDNTTSLIIQRVFRDEGITSPSEDLRRIVLENIDLWSMDDLRRPLVYRVASDGQPSTMSEVIGYGGLEDSGNNSRMKTPLHGAAESGRSGNIEVLAGDPTGREMLRAVDGSGRTCLRSAFLAGQGDAARMIIKLCPDLLYTAVTMPDVNMMFNEAGEPAELVEVRSMLHDAVYGAVKAGKVDIVNVALTYTGDVDEQDDEGRTALHHLVLAVRAWMPAGDNTCVGAEVAKMLVLQGAEYFMADKAGLTPLGYTKEDNGRGRDEREQAGVEGGGIDVETREALERARREAIRDVERTLQQAPLWGDNRLNQEAIMANYREFTRG</sequence>
<evidence type="ECO:0000256" key="1">
    <source>
        <dbReference type="ARBA" id="ARBA00022737"/>
    </source>
</evidence>
<dbReference type="Proteomes" id="UP001187682">
    <property type="component" value="Unassembled WGS sequence"/>
</dbReference>
<proteinExistence type="predicted"/>
<feature type="repeat" description="ANK" evidence="2">
    <location>
        <begin position="736"/>
        <end position="768"/>
    </location>
</feature>
<accession>A0AAE8N715</accession>
<dbReference type="InterPro" id="IPR002110">
    <property type="entry name" value="Ankyrin_rpt"/>
</dbReference>
<dbReference type="AlphaFoldDB" id="A0AAE8N715"/>
<keyword evidence="2" id="KW-0040">ANK repeat</keyword>
<dbReference type="SUPFAM" id="SSF48403">
    <property type="entry name" value="Ankyrin repeat"/>
    <property type="match status" value="2"/>
</dbReference>